<organism evidence="5 6">
    <name type="scientific">Clostridium fungisolvens</name>
    <dbReference type="NCBI Taxonomy" id="1604897"/>
    <lineage>
        <taxon>Bacteria</taxon>
        <taxon>Bacillati</taxon>
        <taxon>Bacillota</taxon>
        <taxon>Clostridia</taxon>
        <taxon>Eubacteriales</taxon>
        <taxon>Clostridiaceae</taxon>
        <taxon>Clostridium</taxon>
    </lineage>
</organism>
<dbReference type="SUPFAM" id="SSF47413">
    <property type="entry name" value="lambda repressor-like DNA-binding domains"/>
    <property type="match status" value="1"/>
</dbReference>
<dbReference type="PROSITE" id="PS50932">
    <property type="entry name" value="HTH_LACI_2"/>
    <property type="match status" value="1"/>
</dbReference>
<dbReference type="SMART" id="SM00354">
    <property type="entry name" value="HTH_LACI"/>
    <property type="match status" value="1"/>
</dbReference>
<dbReference type="GO" id="GO:0003700">
    <property type="term" value="F:DNA-binding transcription factor activity"/>
    <property type="evidence" value="ECO:0007669"/>
    <property type="project" value="TreeGrafter"/>
</dbReference>
<reference evidence="5 6" key="1">
    <citation type="submission" date="2020-07" db="EMBL/GenBank/DDBJ databases">
        <title>A new beta-1,3-glucan-decomposing anaerobic bacterium isolated from anoxic soil subjected to biological soil disinfestation.</title>
        <authorList>
            <person name="Ueki A."/>
            <person name="Tonouchi A."/>
        </authorList>
    </citation>
    <scope>NUCLEOTIDE SEQUENCE [LARGE SCALE GENOMIC DNA]</scope>
    <source>
        <strain evidence="5 6">TW1</strain>
    </source>
</reference>
<evidence type="ECO:0000259" key="4">
    <source>
        <dbReference type="PROSITE" id="PS50932"/>
    </source>
</evidence>
<dbReference type="PROSITE" id="PS00356">
    <property type="entry name" value="HTH_LACI_1"/>
    <property type="match status" value="1"/>
</dbReference>
<proteinExistence type="predicted"/>
<dbReference type="Gene3D" id="3.40.50.2300">
    <property type="match status" value="2"/>
</dbReference>
<comment type="caution">
    <text evidence="5">The sequence shown here is derived from an EMBL/GenBank/DDBJ whole genome shotgun (WGS) entry which is preliminary data.</text>
</comment>
<sequence length="332" mass="38024">MATIKDIASKAGVSIATVSRVLNFDDTLNVSDVTKKKIFEVAEELNYMTMKQRKNKKSSYQIGLIHWYTDREELLDPYYMSIRMSIERKFSEESISFTRINEVADNMYSVDGIIAIGKFGEEDIDKFKDLSKNIVFVDCSPNEEIYDSVVIDFRRAVNEVLNYLTNLGHERIAYIGGREAINDGKEDIVDYREVTYTQYMRDINLYRSEYIRIGNFTPGSGYELMNSLLKQDVMPSAVFIASDSMAIGAYKAINERGLSIPKDISIVGFNDISTAQFIVPPLTTIKAHTEFMGEIAFDLLMERLKKDREICKKVIVPTKLIVRDSCMEVNRR</sequence>
<keyword evidence="2" id="KW-0238">DNA-binding</keyword>
<evidence type="ECO:0000256" key="2">
    <source>
        <dbReference type="ARBA" id="ARBA00023125"/>
    </source>
</evidence>
<dbReference type="InterPro" id="IPR046335">
    <property type="entry name" value="LacI/GalR-like_sensor"/>
</dbReference>
<dbReference type="CDD" id="cd01544">
    <property type="entry name" value="PBP1_GalR"/>
    <property type="match status" value="1"/>
</dbReference>
<gene>
    <name evidence="5" type="ORF">bsdtw1_00875</name>
</gene>
<evidence type="ECO:0000313" key="5">
    <source>
        <dbReference type="EMBL" id="GFP74813.1"/>
    </source>
</evidence>
<dbReference type="InterPro" id="IPR028082">
    <property type="entry name" value="Peripla_BP_I"/>
</dbReference>
<dbReference type="InterPro" id="IPR010982">
    <property type="entry name" value="Lambda_DNA-bd_dom_sf"/>
</dbReference>
<accession>A0A6V8SIU7</accession>
<keyword evidence="6" id="KW-1185">Reference proteome</keyword>
<feature type="domain" description="HTH lacI-type" evidence="4">
    <location>
        <begin position="2"/>
        <end position="58"/>
    </location>
</feature>
<dbReference type="InterPro" id="IPR000843">
    <property type="entry name" value="HTH_LacI"/>
</dbReference>
<dbReference type="PANTHER" id="PTHR30146">
    <property type="entry name" value="LACI-RELATED TRANSCRIPTIONAL REPRESSOR"/>
    <property type="match status" value="1"/>
</dbReference>
<evidence type="ECO:0000256" key="1">
    <source>
        <dbReference type="ARBA" id="ARBA00023015"/>
    </source>
</evidence>
<dbReference type="GO" id="GO:0000976">
    <property type="term" value="F:transcription cis-regulatory region binding"/>
    <property type="evidence" value="ECO:0007669"/>
    <property type="project" value="TreeGrafter"/>
</dbReference>
<evidence type="ECO:0000256" key="3">
    <source>
        <dbReference type="ARBA" id="ARBA00023163"/>
    </source>
</evidence>
<dbReference type="PANTHER" id="PTHR30146:SF149">
    <property type="entry name" value="HTH-TYPE TRANSCRIPTIONAL REGULATOR EBGR"/>
    <property type="match status" value="1"/>
</dbReference>
<dbReference type="PRINTS" id="PR00036">
    <property type="entry name" value="HTHLACI"/>
</dbReference>
<evidence type="ECO:0000313" key="6">
    <source>
        <dbReference type="Proteomes" id="UP000580568"/>
    </source>
</evidence>
<dbReference type="EMBL" id="BLZR01000001">
    <property type="protein sequence ID" value="GFP74813.1"/>
    <property type="molecule type" value="Genomic_DNA"/>
</dbReference>
<keyword evidence="3" id="KW-0804">Transcription</keyword>
<dbReference type="Pfam" id="PF13377">
    <property type="entry name" value="Peripla_BP_3"/>
    <property type="match status" value="1"/>
</dbReference>
<dbReference type="CDD" id="cd01392">
    <property type="entry name" value="HTH_LacI"/>
    <property type="match status" value="1"/>
</dbReference>
<dbReference type="Proteomes" id="UP000580568">
    <property type="component" value="Unassembled WGS sequence"/>
</dbReference>
<dbReference type="Pfam" id="PF00356">
    <property type="entry name" value="LacI"/>
    <property type="match status" value="1"/>
</dbReference>
<dbReference type="Gene3D" id="1.10.260.40">
    <property type="entry name" value="lambda repressor-like DNA-binding domains"/>
    <property type="match status" value="1"/>
</dbReference>
<dbReference type="RefSeq" id="WP_183276353.1">
    <property type="nucleotide sequence ID" value="NZ_BLZR01000001.1"/>
</dbReference>
<keyword evidence="1" id="KW-0805">Transcription regulation</keyword>
<name>A0A6V8SIU7_9CLOT</name>
<dbReference type="AlphaFoldDB" id="A0A6V8SIU7"/>
<protein>
    <submittedName>
        <fullName evidence="5">HTH-type transcriptional repressor MelR</fullName>
    </submittedName>
</protein>
<dbReference type="SUPFAM" id="SSF53822">
    <property type="entry name" value="Periplasmic binding protein-like I"/>
    <property type="match status" value="1"/>
</dbReference>